<dbReference type="InterPro" id="IPR046348">
    <property type="entry name" value="SIS_dom_sf"/>
</dbReference>
<keyword evidence="2" id="KW-0413">Isomerase</keyword>
<dbReference type="Gene3D" id="3.40.50.10490">
    <property type="entry name" value="Glucose-6-phosphate isomerase like protein, domain 1"/>
    <property type="match status" value="1"/>
</dbReference>
<sequence>MDIDSFFEAELDEHAAVFARTRAVLKQPFGQWVAMALATIRAGGKIMFFGNGGSASDAQHLATELAVRYRRDRAPIAGLALTTDSSALTAIGNDMGFDQLFARQIAALGRPGDMAVGITTSGRSPNVLLGLDAARAAGITAVALTGRDGGDTPGRADLALVVPSDTTARIQEMHIMLGQMLCGALEIALGLVPDERPSGD</sequence>
<gene>
    <name evidence="2" type="primary">gmhA</name>
    <name evidence="2" type="ORF">GCM10011505_31260</name>
</gene>
<name>A0ABQ1IPZ3_9PROT</name>
<proteinExistence type="predicted"/>
<dbReference type="SUPFAM" id="SSF53697">
    <property type="entry name" value="SIS domain"/>
    <property type="match status" value="1"/>
</dbReference>
<dbReference type="PANTHER" id="PTHR30390">
    <property type="entry name" value="SEDOHEPTULOSE 7-PHOSPHATE ISOMERASE / DNAA INITIATOR-ASSOCIATING FACTOR FOR REPLICATION INITIATION"/>
    <property type="match status" value="1"/>
</dbReference>
<dbReference type="InterPro" id="IPR001347">
    <property type="entry name" value="SIS_dom"/>
</dbReference>
<protein>
    <submittedName>
        <fullName evidence="2">Phosphoheptose isomerase</fullName>
    </submittedName>
</protein>
<dbReference type="GO" id="GO:0016853">
    <property type="term" value="F:isomerase activity"/>
    <property type="evidence" value="ECO:0007669"/>
    <property type="project" value="UniProtKB-KW"/>
</dbReference>
<feature type="domain" description="SIS" evidence="1">
    <location>
        <begin position="36"/>
        <end position="196"/>
    </location>
</feature>
<dbReference type="Pfam" id="PF13580">
    <property type="entry name" value="SIS_2"/>
    <property type="match status" value="1"/>
</dbReference>
<dbReference type="PROSITE" id="PS51464">
    <property type="entry name" value="SIS"/>
    <property type="match status" value="1"/>
</dbReference>
<evidence type="ECO:0000313" key="3">
    <source>
        <dbReference type="Proteomes" id="UP000603352"/>
    </source>
</evidence>
<dbReference type="InterPro" id="IPR050099">
    <property type="entry name" value="SIS_GmhA/DiaA_subfam"/>
</dbReference>
<dbReference type="RefSeq" id="WP_188579549.1">
    <property type="nucleotide sequence ID" value="NZ_BMDZ01000038.1"/>
</dbReference>
<dbReference type="CDD" id="cd05006">
    <property type="entry name" value="SIS_GmhA"/>
    <property type="match status" value="1"/>
</dbReference>
<dbReference type="EMBL" id="BMDZ01000038">
    <property type="protein sequence ID" value="GGB47907.1"/>
    <property type="molecule type" value="Genomic_DNA"/>
</dbReference>
<evidence type="ECO:0000259" key="1">
    <source>
        <dbReference type="PROSITE" id="PS51464"/>
    </source>
</evidence>
<accession>A0ABQ1IPZ3</accession>
<comment type="caution">
    <text evidence="2">The sequence shown here is derived from an EMBL/GenBank/DDBJ whole genome shotgun (WGS) entry which is preliminary data.</text>
</comment>
<reference evidence="3" key="1">
    <citation type="journal article" date="2019" name="Int. J. Syst. Evol. Microbiol.">
        <title>The Global Catalogue of Microorganisms (GCM) 10K type strain sequencing project: providing services to taxonomists for standard genome sequencing and annotation.</title>
        <authorList>
            <consortium name="The Broad Institute Genomics Platform"/>
            <consortium name="The Broad Institute Genome Sequencing Center for Infectious Disease"/>
            <person name="Wu L."/>
            <person name="Ma J."/>
        </authorList>
    </citation>
    <scope>NUCLEOTIDE SEQUENCE [LARGE SCALE GENOMIC DNA]</scope>
    <source>
        <strain evidence="3">CGMCC 1.10188</strain>
    </source>
</reference>
<dbReference type="PANTHER" id="PTHR30390:SF6">
    <property type="entry name" value="DNAA INITIATOR-ASSOCIATING PROTEIN DIAA"/>
    <property type="match status" value="1"/>
</dbReference>
<organism evidence="2 3">
    <name type="scientific">Tistrella bauzanensis</name>
    <dbReference type="NCBI Taxonomy" id="657419"/>
    <lineage>
        <taxon>Bacteria</taxon>
        <taxon>Pseudomonadati</taxon>
        <taxon>Pseudomonadota</taxon>
        <taxon>Alphaproteobacteria</taxon>
        <taxon>Geminicoccales</taxon>
        <taxon>Geminicoccaceae</taxon>
        <taxon>Tistrella</taxon>
    </lineage>
</organism>
<keyword evidence="3" id="KW-1185">Reference proteome</keyword>
<dbReference type="InterPro" id="IPR035461">
    <property type="entry name" value="GmhA/DiaA"/>
</dbReference>
<dbReference type="Proteomes" id="UP000603352">
    <property type="component" value="Unassembled WGS sequence"/>
</dbReference>
<evidence type="ECO:0000313" key="2">
    <source>
        <dbReference type="EMBL" id="GGB47907.1"/>
    </source>
</evidence>